<keyword evidence="2" id="KW-0472">Membrane</keyword>
<feature type="region of interest" description="Disordered" evidence="1">
    <location>
        <begin position="339"/>
        <end position="361"/>
    </location>
</feature>
<feature type="compositionally biased region" description="Basic and acidic residues" evidence="1">
    <location>
        <begin position="483"/>
        <end position="496"/>
    </location>
</feature>
<organism evidence="3">
    <name type="scientific">Rhizophora mucronata</name>
    <name type="common">Asiatic mangrove</name>
    <dbReference type="NCBI Taxonomy" id="61149"/>
    <lineage>
        <taxon>Eukaryota</taxon>
        <taxon>Viridiplantae</taxon>
        <taxon>Streptophyta</taxon>
        <taxon>Embryophyta</taxon>
        <taxon>Tracheophyta</taxon>
        <taxon>Spermatophyta</taxon>
        <taxon>Magnoliopsida</taxon>
        <taxon>eudicotyledons</taxon>
        <taxon>Gunneridae</taxon>
        <taxon>Pentapetalae</taxon>
        <taxon>rosids</taxon>
        <taxon>fabids</taxon>
        <taxon>Malpighiales</taxon>
        <taxon>Rhizophoraceae</taxon>
        <taxon>Rhizophora</taxon>
    </lineage>
</organism>
<evidence type="ECO:0000313" key="3">
    <source>
        <dbReference type="EMBL" id="MBW96085.1"/>
    </source>
</evidence>
<sequence>MADSISHNTARSRPRLPSQEIVHSIAQSKPTFKDRSCRGILCKSLLVLIFLVAIPLFPSQAPSFIDQTPFTKFWELVHLLFVGVAVCYGLFSCRSTNFNVNHETESAASDDSQYSYLTRILNFPSIFDDGFENTCGSDEKNAYRSWNSRDDYSMVTVADDGSVVNEQRKSGSLYSENGLQDHFESDEDNAIEAWNSQCLRGESTIVVSQPIYTIDEFGENGHKPLGLPVRSLNSRISKQVSPESSNESESDLSLNGLCMSGSSEKNTNEAMFGNMCPINLEEKFNDTVSWPSKVPRGLTSGKMEMRENAGSFASGFSHLRPLSADETQFDSIKSHSFRSTTSTSFSSQTSSASYSPTGVSPLHSAASGLLNSETEELGKNSYSPTRASYPPDSRSPLTTMNNGSRLNAFHLRRYSSGSLFQKDSQKSLRNELKNLGGNIRKDSLSSPEKGQSYMKSDKNSKVPVRSPSMGKSVRTIRASGHTAEGRKVEDVIEKQQEAPVGETSDEAKAAKLRKNEIRGRRDGIAIGTNRKSLDDILHLPKSTFEKYKKDREEDSENVPLDKESKIGNFCLSSDKDAAIGTDCQAGDDPNEVDKKAGEFIAKFREQIRLQKVESMERSRRFRRARSYV</sequence>
<dbReference type="EMBL" id="GGEC01015602">
    <property type="protein sequence ID" value="MBW96085.1"/>
    <property type="molecule type" value="Transcribed_RNA"/>
</dbReference>
<feature type="transmembrane region" description="Helical" evidence="2">
    <location>
        <begin position="40"/>
        <end position="61"/>
    </location>
</feature>
<feature type="region of interest" description="Disordered" evidence="1">
    <location>
        <begin position="375"/>
        <end position="402"/>
    </location>
</feature>
<dbReference type="AlphaFoldDB" id="A0A2P2JRH6"/>
<keyword evidence="2" id="KW-0812">Transmembrane</keyword>
<proteinExistence type="predicted"/>
<dbReference type="EMBL" id="GGEC01015600">
    <property type="protein sequence ID" value="MBW96083.1"/>
    <property type="molecule type" value="Transcribed_RNA"/>
</dbReference>
<accession>A0A2P2JRH6</accession>
<dbReference type="EMBL" id="GGEC01015603">
    <property type="protein sequence ID" value="MBW96086.1"/>
    <property type="molecule type" value="Transcribed_RNA"/>
</dbReference>
<evidence type="ECO:0000256" key="2">
    <source>
        <dbReference type="SAM" id="Phobius"/>
    </source>
</evidence>
<keyword evidence="2" id="KW-1133">Transmembrane helix</keyword>
<protein>
    <submittedName>
        <fullName evidence="3">Uncharacterized protein LOC105643196</fullName>
    </submittedName>
</protein>
<dbReference type="Pfam" id="PF05553">
    <property type="entry name" value="DUF761"/>
    <property type="match status" value="1"/>
</dbReference>
<feature type="compositionally biased region" description="Low complexity" evidence="1">
    <location>
        <begin position="339"/>
        <end position="357"/>
    </location>
</feature>
<name>A0A2P2JRH6_RHIMU</name>
<feature type="region of interest" description="Disordered" evidence="1">
    <location>
        <begin position="435"/>
        <end position="509"/>
    </location>
</feature>
<dbReference type="EMBL" id="GGEC01015601">
    <property type="protein sequence ID" value="MBW96084.1"/>
    <property type="molecule type" value="Transcribed_RNA"/>
</dbReference>
<dbReference type="PANTHER" id="PTHR34059">
    <property type="entry name" value="EXPRESSED PROTEIN"/>
    <property type="match status" value="1"/>
</dbReference>
<dbReference type="InterPro" id="IPR008480">
    <property type="entry name" value="DUF761_pln"/>
</dbReference>
<feature type="transmembrane region" description="Helical" evidence="2">
    <location>
        <begin position="73"/>
        <end position="91"/>
    </location>
</feature>
<evidence type="ECO:0000256" key="1">
    <source>
        <dbReference type="SAM" id="MobiDB-lite"/>
    </source>
</evidence>
<reference evidence="3" key="1">
    <citation type="submission" date="2018-02" db="EMBL/GenBank/DDBJ databases">
        <title>Rhizophora mucronata_Transcriptome.</title>
        <authorList>
            <person name="Meera S.P."/>
            <person name="Sreeshan A."/>
            <person name="Augustine A."/>
        </authorList>
    </citation>
    <scope>NUCLEOTIDE SEQUENCE</scope>
    <source>
        <tissue evidence="3">Leaf</tissue>
    </source>
</reference>
<dbReference type="PANTHER" id="PTHR34059:SF6">
    <property type="entry name" value="DUF4408 DOMAIN-CONTAINING PROTEIN"/>
    <property type="match status" value="1"/>
</dbReference>